<feature type="region of interest" description="Disordered" evidence="1">
    <location>
        <begin position="26"/>
        <end position="51"/>
    </location>
</feature>
<dbReference type="AlphaFoldDB" id="A0A378I886"/>
<keyword evidence="4" id="KW-1185">Reference proteome</keyword>
<feature type="compositionally biased region" description="Basic and acidic residues" evidence="1">
    <location>
        <begin position="42"/>
        <end position="51"/>
    </location>
</feature>
<proteinExistence type="predicted"/>
<dbReference type="Proteomes" id="UP000255066">
    <property type="component" value="Unassembled WGS sequence"/>
</dbReference>
<evidence type="ECO:0000313" key="3">
    <source>
        <dbReference type="EMBL" id="STX31427.1"/>
    </source>
</evidence>
<reference evidence="2 4" key="1">
    <citation type="submission" date="2015-11" db="EMBL/GenBank/DDBJ databases">
        <title>Genomic analysis of 38 Legionella species identifies large and diverse effector repertoires.</title>
        <authorList>
            <person name="Burstein D."/>
            <person name="Amaro F."/>
            <person name="Zusman T."/>
            <person name="Lifshitz Z."/>
            <person name="Cohen O."/>
            <person name="Gilbert J.A."/>
            <person name="Pupko T."/>
            <person name="Shuman H.A."/>
            <person name="Segal G."/>
        </authorList>
    </citation>
    <scope>NUCLEOTIDE SEQUENCE [LARGE SCALE GENOMIC DNA]</scope>
    <source>
        <strain evidence="2 4">CDC#1407-AL-14</strain>
    </source>
</reference>
<dbReference type="OrthoDB" id="5651680at2"/>
<protein>
    <submittedName>
        <fullName evidence="3">Uncharacterized protein</fullName>
    </submittedName>
</protein>
<reference evidence="3 5" key="2">
    <citation type="submission" date="2018-06" db="EMBL/GenBank/DDBJ databases">
        <authorList>
            <consortium name="Pathogen Informatics"/>
            <person name="Doyle S."/>
        </authorList>
    </citation>
    <scope>NUCLEOTIDE SEQUENCE [LARGE SCALE GENOMIC DNA]</scope>
    <source>
        <strain evidence="3 5">NCTC12437</strain>
    </source>
</reference>
<accession>A0A378I886</accession>
<dbReference type="RefSeq" id="WP_157062408.1">
    <property type="nucleotide sequence ID" value="NZ_CAAAHV010000003.1"/>
</dbReference>
<dbReference type="EMBL" id="LNXT01000044">
    <property type="protein sequence ID" value="KTC68911.1"/>
    <property type="molecule type" value="Genomic_DNA"/>
</dbReference>
<name>A0A378I886_9GAMM</name>
<gene>
    <name evidence="2" type="ORF">Lbir_2444</name>
    <name evidence="3" type="ORF">NCTC12437_01200</name>
</gene>
<evidence type="ECO:0000313" key="2">
    <source>
        <dbReference type="EMBL" id="KTC68911.1"/>
    </source>
</evidence>
<sequence length="51" mass="5640">MTSIKKDKAKDHPEIKEIKNVCDVTPDSGKPVCNAVNKERKKTTDEPSSKA</sequence>
<evidence type="ECO:0000256" key="1">
    <source>
        <dbReference type="SAM" id="MobiDB-lite"/>
    </source>
</evidence>
<evidence type="ECO:0000313" key="4">
    <source>
        <dbReference type="Proteomes" id="UP000054735"/>
    </source>
</evidence>
<organism evidence="3 5">
    <name type="scientific">Legionella birminghamensis</name>
    <dbReference type="NCBI Taxonomy" id="28083"/>
    <lineage>
        <taxon>Bacteria</taxon>
        <taxon>Pseudomonadati</taxon>
        <taxon>Pseudomonadota</taxon>
        <taxon>Gammaproteobacteria</taxon>
        <taxon>Legionellales</taxon>
        <taxon>Legionellaceae</taxon>
        <taxon>Legionella</taxon>
    </lineage>
</organism>
<dbReference type="Proteomes" id="UP000054735">
    <property type="component" value="Unassembled WGS sequence"/>
</dbReference>
<dbReference type="STRING" id="28083.Lbir_2444"/>
<evidence type="ECO:0000313" key="5">
    <source>
        <dbReference type="Proteomes" id="UP000255066"/>
    </source>
</evidence>
<dbReference type="EMBL" id="UGNW01000001">
    <property type="protein sequence ID" value="STX31427.1"/>
    <property type="molecule type" value="Genomic_DNA"/>
</dbReference>